<accession>A0AAP0Q1B1</accession>
<keyword evidence="7" id="KW-1185">Reference proteome</keyword>
<evidence type="ECO:0000256" key="4">
    <source>
        <dbReference type="SAM" id="MobiDB-lite"/>
    </source>
</evidence>
<comment type="function">
    <text evidence="1">May act as a substrate-specific adapter of an E3 ubiquitin-protein ligase complex (CUL3-RBX1-BTB) which mediates the ubiquitination and subsequent proteasomal degradation of target proteins.</text>
</comment>
<feature type="compositionally biased region" description="Polar residues" evidence="4">
    <location>
        <begin position="59"/>
        <end position="80"/>
    </location>
</feature>
<dbReference type="InterPro" id="IPR011333">
    <property type="entry name" value="SKP1/BTB/POZ_sf"/>
</dbReference>
<comment type="caution">
    <text evidence="6">The sequence shown here is derived from an EMBL/GenBank/DDBJ whole genome shotgun (WGS) entry which is preliminary data.</text>
</comment>
<dbReference type="AlphaFoldDB" id="A0AAP0Q1B1"/>
<dbReference type="InterPro" id="IPR058039">
    <property type="entry name" value="At3g05675-like_ankyrin"/>
</dbReference>
<dbReference type="InterPro" id="IPR038920">
    <property type="entry name" value="At3g05675-like"/>
</dbReference>
<proteinExistence type="predicted"/>
<keyword evidence="3" id="KW-0833">Ubl conjugation pathway</keyword>
<dbReference type="Gene3D" id="3.30.710.10">
    <property type="entry name" value="Potassium Channel Kv1.1, Chain A"/>
    <property type="match status" value="1"/>
</dbReference>
<evidence type="ECO:0000259" key="5">
    <source>
        <dbReference type="Pfam" id="PF25553"/>
    </source>
</evidence>
<dbReference type="PANTHER" id="PTHR31060:SF5">
    <property type="entry name" value="PRLI-INTERACTING FACTOR G, PUTATIVE, EXPRESSED-RELATED"/>
    <property type="match status" value="1"/>
</dbReference>
<protein>
    <recommendedName>
        <fullName evidence="5">At3g05675-like ankyrin-like domain-containing protein</fullName>
    </recommendedName>
</protein>
<comment type="pathway">
    <text evidence="2">Protein modification; protein ubiquitination.</text>
</comment>
<organism evidence="6 7">
    <name type="scientific">Stephania yunnanensis</name>
    <dbReference type="NCBI Taxonomy" id="152371"/>
    <lineage>
        <taxon>Eukaryota</taxon>
        <taxon>Viridiplantae</taxon>
        <taxon>Streptophyta</taxon>
        <taxon>Embryophyta</taxon>
        <taxon>Tracheophyta</taxon>
        <taxon>Spermatophyta</taxon>
        <taxon>Magnoliopsida</taxon>
        <taxon>Ranunculales</taxon>
        <taxon>Menispermaceae</taxon>
        <taxon>Menispermoideae</taxon>
        <taxon>Cissampelideae</taxon>
        <taxon>Stephania</taxon>
    </lineage>
</organism>
<feature type="compositionally biased region" description="Polar residues" evidence="4">
    <location>
        <begin position="89"/>
        <end position="100"/>
    </location>
</feature>
<dbReference type="Pfam" id="PF25553">
    <property type="entry name" value="BTB-POZ_ANK-like"/>
    <property type="match status" value="1"/>
</dbReference>
<dbReference type="PANTHER" id="PTHR31060">
    <property type="entry name" value="OSJNBA0011J08.25 PROTEIN-RELATED"/>
    <property type="match status" value="1"/>
</dbReference>
<feature type="domain" description="At3g05675-like ankyrin-like" evidence="5">
    <location>
        <begin position="274"/>
        <end position="513"/>
    </location>
</feature>
<feature type="region of interest" description="Disordered" evidence="4">
    <location>
        <begin position="43"/>
        <end position="111"/>
    </location>
</feature>
<evidence type="ECO:0000256" key="1">
    <source>
        <dbReference type="ARBA" id="ARBA00002668"/>
    </source>
</evidence>
<gene>
    <name evidence="6" type="ORF">Syun_004964</name>
</gene>
<dbReference type="EMBL" id="JBBNAF010000002">
    <property type="protein sequence ID" value="KAK9164062.1"/>
    <property type="molecule type" value="Genomic_DNA"/>
</dbReference>
<sequence>MAEFRVARVEQGHTKIRNVPIAVTPEGFWCCPSPVVFQKTLKSQNLQSKPRPSSPPSKTSVQKKPNTLNERKPTPNSSRSKLLPDDQRSVTSDANGNNALATERPLKQNGENLRHKVAIEFGEHGTSDLKVVLCGKPGFSVKMSVHKNVLVENSTFFADKLCQRQSPISCLEVGDCDDVESYVETVGLMYCKEMKHRLIKQSVSRVLRILKVAELIGFQRCMHSCLEYLEAVPWVGDEEEEKVLSSVLRLKQNNVGVTPLLKRVSSDVSSPLNDTVTHVIELVLKSNEERGRREMKSLVLKLLRENNTHLDSSGTAEMVNENIYSFCRSCMNSLLMLFRQAAEPGFVDKSLDSKGPVMRQIALQADNLLWLLEILIDRQAAEEFAHTWGSQKELATIHAKLPTVSRHLVSCITARLFVGIGRGEMLPSKDTRQLLLQTWLQPLIDDYCWLQHSCRSFDRKLVEEGIGRTILTLPLEDQQNILLSWLGSFLKAGDNCPNLQRAFEVWWRRTFVKSNVELQGSLLNSDG</sequence>
<evidence type="ECO:0000256" key="3">
    <source>
        <dbReference type="ARBA" id="ARBA00022786"/>
    </source>
</evidence>
<evidence type="ECO:0000313" key="7">
    <source>
        <dbReference type="Proteomes" id="UP001420932"/>
    </source>
</evidence>
<name>A0AAP0Q1B1_9MAGN</name>
<evidence type="ECO:0000313" key="6">
    <source>
        <dbReference type="EMBL" id="KAK9164062.1"/>
    </source>
</evidence>
<evidence type="ECO:0000256" key="2">
    <source>
        <dbReference type="ARBA" id="ARBA00004906"/>
    </source>
</evidence>
<dbReference type="Proteomes" id="UP001420932">
    <property type="component" value="Unassembled WGS sequence"/>
</dbReference>
<reference evidence="6 7" key="1">
    <citation type="submission" date="2024-01" db="EMBL/GenBank/DDBJ databases">
        <title>Genome assemblies of Stephania.</title>
        <authorList>
            <person name="Yang L."/>
        </authorList>
    </citation>
    <scope>NUCLEOTIDE SEQUENCE [LARGE SCALE GENOMIC DNA]</scope>
    <source>
        <strain evidence="6">YNDBR</strain>
        <tissue evidence="6">Leaf</tissue>
    </source>
</reference>